<evidence type="ECO:0000313" key="10">
    <source>
        <dbReference type="Proteomes" id="UP000238825"/>
    </source>
</evidence>
<name>A0A2S0K5V7_LYSSH</name>
<accession>A0A2S0K5V7</accession>
<keyword evidence="3 7" id="KW-0812">Transmembrane</keyword>
<feature type="transmembrane region" description="Helical" evidence="7">
    <location>
        <begin position="443"/>
        <end position="463"/>
    </location>
</feature>
<dbReference type="PROSITE" id="PS01271">
    <property type="entry name" value="NA_SULFATE"/>
    <property type="match status" value="1"/>
</dbReference>
<dbReference type="InterPro" id="IPR004680">
    <property type="entry name" value="Cit_transptr-like_dom"/>
</dbReference>
<evidence type="ECO:0000256" key="1">
    <source>
        <dbReference type="ARBA" id="ARBA00004141"/>
    </source>
</evidence>
<dbReference type="Gene3D" id="3.30.70.1450">
    <property type="entry name" value="Regulator of K+ conductance, C-terminal domain"/>
    <property type="match status" value="2"/>
</dbReference>
<evidence type="ECO:0000256" key="4">
    <source>
        <dbReference type="ARBA" id="ARBA00022737"/>
    </source>
</evidence>
<dbReference type="InterPro" id="IPR031312">
    <property type="entry name" value="Na/sul_symport_CS"/>
</dbReference>
<evidence type="ECO:0000256" key="2">
    <source>
        <dbReference type="ARBA" id="ARBA00022448"/>
    </source>
</evidence>
<evidence type="ECO:0000313" key="9">
    <source>
        <dbReference type="EMBL" id="AVK98752.1"/>
    </source>
</evidence>
<dbReference type="GO" id="GO:0005886">
    <property type="term" value="C:plasma membrane"/>
    <property type="evidence" value="ECO:0007669"/>
    <property type="project" value="TreeGrafter"/>
</dbReference>
<feature type="transmembrane region" description="Helical" evidence="7">
    <location>
        <begin position="418"/>
        <end position="437"/>
    </location>
</feature>
<evidence type="ECO:0000256" key="6">
    <source>
        <dbReference type="ARBA" id="ARBA00023136"/>
    </source>
</evidence>
<dbReference type="Proteomes" id="UP000238825">
    <property type="component" value="Chromosome"/>
</dbReference>
<evidence type="ECO:0000259" key="8">
    <source>
        <dbReference type="PROSITE" id="PS51202"/>
    </source>
</evidence>
<feature type="transmembrane region" description="Helical" evidence="7">
    <location>
        <begin position="475"/>
        <end position="491"/>
    </location>
</feature>
<keyword evidence="5 7" id="KW-1133">Transmembrane helix</keyword>
<dbReference type="Pfam" id="PF02080">
    <property type="entry name" value="TrkA_C"/>
    <property type="match status" value="1"/>
</dbReference>
<feature type="transmembrane region" description="Helical" evidence="7">
    <location>
        <begin position="137"/>
        <end position="156"/>
    </location>
</feature>
<dbReference type="SUPFAM" id="SSF116726">
    <property type="entry name" value="TrkA C-terminal domain-like"/>
    <property type="match status" value="2"/>
</dbReference>
<feature type="transmembrane region" description="Helical" evidence="7">
    <location>
        <begin position="29"/>
        <end position="47"/>
    </location>
</feature>
<feature type="transmembrane region" description="Helical" evidence="7">
    <location>
        <begin position="53"/>
        <end position="72"/>
    </location>
</feature>
<evidence type="ECO:0000256" key="7">
    <source>
        <dbReference type="SAM" id="Phobius"/>
    </source>
</evidence>
<organism evidence="9 10">
    <name type="scientific">Lysinibacillus sphaericus</name>
    <name type="common">Bacillus sphaericus</name>
    <dbReference type="NCBI Taxonomy" id="1421"/>
    <lineage>
        <taxon>Bacteria</taxon>
        <taxon>Bacillati</taxon>
        <taxon>Bacillota</taxon>
        <taxon>Bacilli</taxon>
        <taxon>Bacillales</taxon>
        <taxon>Bacillaceae</taxon>
        <taxon>Lysinibacillus</taxon>
    </lineage>
</organism>
<dbReference type="PANTHER" id="PTHR43652">
    <property type="entry name" value="BASIC AMINO ACID ANTIPORTER YFCC-RELATED"/>
    <property type="match status" value="1"/>
</dbReference>
<keyword evidence="4" id="KW-0677">Repeat</keyword>
<dbReference type="PROSITE" id="PS51202">
    <property type="entry name" value="RCK_C"/>
    <property type="match status" value="1"/>
</dbReference>
<protein>
    <submittedName>
        <fullName evidence="9">SLC13 family permease</fullName>
    </submittedName>
</protein>
<keyword evidence="6 7" id="KW-0472">Membrane</keyword>
<evidence type="ECO:0000256" key="5">
    <source>
        <dbReference type="ARBA" id="ARBA00022989"/>
    </source>
</evidence>
<dbReference type="PANTHER" id="PTHR43652:SF1">
    <property type="entry name" value="RESPONSE REGULATOR"/>
    <property type="match status" value="1"/>
</dbReference>
<dbReference type="RefSeq" id="WP_029747042.1">
    <property type="nucleotide sequence ID" value="NZ_BJNS01000063.1"/>
</dbReference>
<feature type="transmembrane region" description="Helical" evidence="7">
    <location>
        <begin position="176"/>
        <end position="197"/>
    </location>
</feature>
<dbReference type="InterPro" id="IPR006037">
    <property type="entry name" value="RCK_C"/>
</dbReference>
<comment type="subcellular location">
    <subcellularLocation>
        <location evidence="1">Membrane</location>
        <topology evidence="1">Multi-pass membrane protein</topology>
    </subcellularLocation>
</comment>
<dbReference type="EMBL" id="CP019980">
    <property type="protein sequence ID" value="AVK98752.1"/>
    <property type="molecule type" value="Genomic_DNA"/>
</dbReference>
<dbReference type="InterPro" id="IPR051679">
    <property type="entry name" value="DASS-Related_Transporters"/>
</dbReference>
<feature type="transmembrane region" description="Helical" evidence="7">
    <location>
        <begin position="6"/>
        <end position="22"/>
    </location>
</feature>
<dbReference type="GO" id="GO:0008324">
    <property type="term" value="F:monoatomic cation transmembrane transporter activity"/>
    <property type="evidence" value="ECO:0007669"/>
    <property type="project" value="InterPro"/>
</dbReference>
<feature type="transmembrane region" description="Helical" evidence="7">
    <location>
        <begin position="511"/>
        <end position="544"/>
    </location>
</feature>
<sequence>MLCVQLTLTFLILGMTIIVFMTNRVRADFVAIVSLLAFVIANILTPAEALAGFSNSVVLMIAGLFVVGAGILRTGLAAMAGQLLLKWSGNSELKLFILLLIIVGSVGAFMSNTGTVALMMPIVVSIAISMKESPSKFLLPLSYVASLSGLMTLIASPPNLIVSQLLVDQGYPKLGFFEVTPIGLVGMIVGILYLVLVRNILLPNDKKRTQTSTGYKLSPKKIMKQYDLNNRLFKVFVPEDSIIIGTSLAELKLPAKYGLCMMKIHRKSQDGINLLPMTYQEMAGPTSVIHALDELYVQGEEGAIGNLTADYGLVMQELTENEADELVTKHLGIAEVLLTPNSSFINETVSSLGFREKYNLNIIGINHRGGYKLQDMVTHKLKFGDAILVQGAWDEILVLARETQDVVVVGQPKEHASVAAATGKAGIAGAIMLLMIGLMAFEVFPAVISVMVGAVLMIITGCLRNMEDAYNNMNFESIVLVAAMLPMATALEKTGGMVILSNGIIDVLGKYGPYGVLIGIYVLTVIFGQFISNTATAVLFAPIAMNAAIAMDANPTTFMIGVAVAASMAFATPIASPTNALVMTAGGYKFMDFVKIGVPLQVIMFIVMMLAVPFFFPF</sequence>
<feature type="transmembrane region" description="Helical" evidence="7">
    <location>
        <begin position="93"/>
        <end position="109"/>
    </location>
</feature>
<dbReference type="GeneID" id="48278847"/>
<feature type="transmembrane region" description="Helical" evidence="7">
    <location>
        <begin position="556"/>
        <end position="576"/>
    </location>
</feature>
<feature type="transmembrane region" description="Helical" evidence="7">
    <location>
        <begin position="596"/>
        <end position="616"/>
    </location>
</feature>
<gene>
    <name evidence="9" type="ORF">LS41612_21830</name>
</gene>
<reference evidence="9 10" key="1">
    <citation type="submission" date="2017-03" db="EMBL/GenBank/DDBJ databases">
        <title>The whole genome sequencing and assembly of Lysinibacillus sphaericus DSM 28T strain.</title>
        <authorList>
            <person name="Lee Y.-J."/>
            <person name="Yi H."/>
            <person name="Bahn Y.-S."/>
            <person name="Kim J.F."/>
            <person name="Lee D.-W."/>
        </authorList>
    </citation>
    <scope>NUCLEOTIDE SEQUENCE [LARGE SCALE GENOMIC DNA]</scope>
    <source>
        <strain evidence="9 10">DSM 28</strain>
    </source>
</reference>
<dbReference type="GO" id="GO:0006813">
    <property type="term" value="P:potassium ion transport"/>
    <property type="evidence" value="ECO:0007669"/>
    <property type="project" value="InterPro"/>
</dbReference>
<keyword evidence="2" id="KW-0813">Transport</keyword>
<dbReference type="AlphaFoldDB" id="A0A2S0K5V7"/>
<dbReference type="InterPro" id="IPR036721">
    <property type="entry name" value="RCK_C_sf"/>
</dbReference>
<dbReference type="Pfam" id="PF03600">
    <property type="entry name" value="CitMHS"/>
    <property type="match status" value="1"/>
</dbReference>
<proteinExistence type="predicted"/>
<feature type="domain" description="RCK C-terminal" evidence="8">
    <location>
        <begin position="321"/>
        <end position="405"/>
    </location>
</feature>
<evidence type="ECO:0000256" key="3">
    <source>
        <dbReference type="ARBA" id="ARBA00022692"/>
    </source>
</evidence>